<reference evidence="2" key="1">
    <citation type="journal article" date="2022" name="bioRxiv">
        <title>Sequencing and chromosome-scale assembly of the giantPleurodeles waltlgenome.</title>
        <authorList>
            <person name="Brown T."/>
            <person name="Elewa A."/>
            <person name="Iarovenko S."/>
            <person name="Subramanian E."/>
            <person name="Araus A.J."/>
            <person name="Petzold A."/>
            <person name="Susuki M."/>
            <person name="Suzuki K.-i.T."/>
            <person name="Hayashi T."/>
            <person name="Toyoda A."/>
            <person name="Oliveira C."/>
            <person name="Osipova E."/>
            <person name="Leigh N.D."/>
            <person name="Simon A."/>
            <person name="Yun M.H."/>
        </authorList>
    </citation>
    <scope>NUCLEOTIDE SEQUENCE</scope>
    <source>
        <strain evidence="2">20211129_DDA</strain>
        <tissue evidence="2">Liver</tissue>
    </source>
</reference>
<gene>
    <name evidence="2" type="ORF">NDU88_000267</name>
</gene>
<accession>A0AAV7V6G7</accession>
<dbReference type="EMBL" id="JANPWB010000003">
    <property type="protein sequence ID" value="KAJ1196396.1"/>
    <property type="molecule type" value="Genomic_DNA"/>
</dbReference>
<sequence>MNGRQHPQRNAAQECRSSTLKPSTKPPNLLSCSDLVIVGLAGDALGQRMKWWCTKSPRSPRLGQLVGPMNGSRA</sequence>
<feature type="region of interest" description="Disordered" evidence="1">
    <location>
        <begin position="1"/>
        <end position="29"/>
    </location>
</feature>
<name>A0AAV7V6G7_PLEWA</name>
<protein>
    <submittedName>
        <fullName evidence="2">Uncharacterized protein</fullName>
    </submittedName>
</protein>
<evidence type="ECO:0000256" key="1">
    <source>
        <dbReference type="SAM" id="MobiDB-lite"/>
    </source>
</evidence>
<dbReference type="AlphaFoldDB" id="A0AAV7V6G7"/>
<feature type="compositionally biased region" description="Polar residues" evidence="1">
    <location>
        <begin position="8"/>
        <end position="22"/>
    </location>
</feature>
<proteinExistence type="predicted"/>
<comment type="caution">
    <text evidence="2">The sequence shown here is derived from an EMBL/GenBank/DDBJ whole genome shotgun (WGS) entry which is preliminary data.</text>
</comment>
<dbReference type="Proteomes" id="UP001066276">
    <property type="component" value="Chromosome 2_1"/>
</dbReference>
<organism evidence="2 3">
    <name type="scientific">Pleurodeles waltl</name>
    <name type="common">Iberian ribbed newt</name>
    <dbReference type="NCBI Taxonomy" id="8319"/>
    <lineage>
        <taxon>Eukaryota</taxon>
        <taxon>Metazoa</taxon>
        <taxon>Chordata</taxon>
        <taxon>Craniata</taxon>
        <taxon>Vertebrata</taxon>
        <taxon>Euteleostomi</taxon>
        <taxon>Amphibia</taxon>
        <taxon>Batrachia</taxon>
        <taxon>Caudata</taxon>
        <taxon>Salamandroidea</taxon>
        <taxon>Salamandridae</taxon>
        <taxon>Pleurodelinae</taxon>
        <taxon>Pleurodeles</taxon>
    </lineage>
</organism>
<keyword evidence="3" id="KW-1185">Reference proteome</keyword>
<evidence type="ECO:0000313" key="2">
    <source>
        <dbReference type="EMBL" id="KAJ1196396.1"/>
    </source>
</evidence>
<evidence type="ECO:0000313" key="3">
    <source>
        <dbReference type="Proteomes" id="UP001066276"/>
    </source>
</evidence>